<name>A0A6L8KCU2_9BURK</name>
<gene>
    <name evidence="2" type="ORF">GTP46_13385</name>
</gene>
<sequence length="66" mass="7419">MRKRNLFDELMEGFDAVEAEREGKGRIKKVRAELADESPVQEESGTLAVPSTSPKEMSCPRRKSPL</sequence>
<accession>A0A6L8KCU2</accession>
<dbReference type="Proteomes" id="UP000479335">
    <property type="component" value="Unassembled WGS sequence"/>
</dbReference>
<evidence type="ECO:0000313" key="3">
    <source>
        <dbReference type="Proteomes" id="UP000479335"/>
    </source>
</evidence>
<keyword evidence="3" id="KW-1185">Reference proteome</keyword>
<protein>
    <submittedName>
        <fullName evidence="2">Uncharacterized protein</fullName>
    </submittedName>
</protein>
<dbReference type="EMBL" id="WWCN01000007">
    <property type="protein sequence ID" value="MYM23642.1"/>
    <property type="molecule type" value="Genomic_DNA"/>
</dbReference>
<dbReference type="AlphaFoldDB" id="A0A6L8KCU2"/>
<feature type="region of interest" description="Disordered" evidence="1">
    <location>
        <begin position="34"/>
        <end position="66"/>
    </location>
</feature>
<evidence type="ECO:0000256" key="1">
    <source>
        <dbReference type="SAM" id="MobiDB-lite"/>
    </source>
</evidence>
<proteinExistence type="predicted"/>
<organism evidence="2 3">
    <name type="scientific">Duganella flavida</name>
    <dbReference type="NCBI Taxonomy" id="2692175"/>
    <lineage>
        <taxon>Bacteria</taxon>
        <taxon>Pseudomonadati</taxon>
        <taxon>Pseudomonadota</taxon>
        <taxon>Betaproteobacteria</taxon>
        <taxon>Burkholderiales</taxon>
        <taxon>Oxalobacteraceae</taxon>
        <taxon>Telluria group</taxon>
        <taxon>Duganella</taxon>
    </lineage>
</organism>
<feature type="compositionally biased region" description="Polar residues" evidence="1">
    <location>
        <begin position="41"/>
        <end position="55"/>
    </location>
</feature>
<reference evidence="2 3" key="1">
    <citation type="submission" date="2019-12" db="EMBL/GenBank/DDBJ databases">
        <title>Novel species isolated from a subtropical stream in China.</title>
        <authorList>
            <person name="Lu H."/>
        </authorList>
    </citation>
    <scope>NUCLEOTIDE SEQUENCE [LARGE SCALE GENOMIC DNA]</scope>
    <source>
        <strain evidence="2 3">FT135W</strain>
    </source>
</reference>
<evidence type="ECO:0000313" key="2">
    <source>
        <dbReference type="EMBL" id="MYM23642.1"/>
    </source>
</evidence>
<comment type="caution">
    <text evidence="2">The sequence shown here is derived from an EMBL/GenBank/DDBJ whole genome shotgun (WGS) entry which is preliminary data.</text>
</comment>
<dbReference type="RefSeq" id="WP_161007126.1">
    <property type="nucleotide sequence ID" value="NZ_WWCN01000007.1"/>
</dbReference>